<gene>
    <name evidence="2" type="ORF">KGMB01110_09420</name>
</gene>
<comment type="caution">
    <text evidence="2">The sequence shown here is derived from an EMBL/GenBank/DDBJ whole genome shotgun (WGS) entry which is preliminary data.</text>
</comment>
<evidence type="ECO:0000259" key="1">
    <source>
        <dbReference type="Pfam" id="PF00535"/>
    </source>
</evidence>
<feature type="domain" description="Glycosyltransferase 2-like" evidence="1">
    <location>
        <begin position="6"/>
        <end position="134"/>
    </location>
</feature>
<protein>
    <submittedName>
        <fullName evidence="2">Glycosyl transferase</fullName>
    </submittedName>
</protein>
<keyword evidence="3" id="KW-1185">Reference proteome</keyword>
<dbReference type="SUPFAM" id="SSF53448">
    <property type="entry name" value="Nucleotide-diphospho-sugar transferases"/>
    <property type="match status" value="1"/>
</dbReference>
<dbReference type="GO" id="GO:0016758">
    <property type="term" value="F:hexosyltransferase activity"/>
    <property type="evidence" value="ECO:0007669"/>
    <property type="project" value="UniProtKB-ARBA"/>
</dbReference>
<proteinExistence type="predicted"/>
<accession>A0A391P374</accession>
<sequence>MSKVLTVVIPSYNVEAYLADTLESFISEEIMEDVEILIVNDGSKDSTPEIAEQYEQRYPQTFRLINKENGGHGSTINRGIEEAKGAYFKVVDGDDWVDTEDFTEMVKRLRNETADYVVTKYYKINDKTKEKTVEAFPYFEEHPSCTFDECAGQSEIPMHALVIRAAILQDHHIRLDEHCFYVDNEYITFPVPYVEKVQYYDLTVYMYRLAVATQSVSMQGFQKHLPDHVKVTLRLVDFAEAYRKKVKEKALQNTEDGEYLSEARAAYLENQAAIMVGDQAGIYASFPSGNAEIKKQFLEFDRTVRKKSTVIYDLSSGKSKMLRALRVNQFKKYRFWTNLSKVRARMRRP</sequence>
<dbReference type="PANTHER" id="PTHR22916:SF3">
    <property type="entry name" value="UDP-GLCNAC:BETAGAL BETA-1,3-N-ACETYLGLUCOSAMINYLTRANSFERASE-LIKE PROTEIN 1"/>
    <property type="match status" value="1"/>
</dbReference>
<dbReference type="Gene3D" id="3.90.550.10">
    <property type="entry name" value="Spore Coat Polysaccharide Biosynthesis Protein SpsA, Chain A"/>
    <property type="match status" value="1"/>
</dbReference>
<dbReference type="InterPro" id="IPR029044">
    <property type="entry name" value="Nucleotide-diphossugar_trans"/>
</dbReference>
<dbReference type="Proteomes" id="UP000265643">
    <property type="component" value="Unassembled WGS sequence"/>
</dbReference>
<dbReference type="EMBL" id="BHGK01000001">
    <property type="protein sequence ID" value="GCA66506.1"/>
    <property type="molecule type" value="Genomic_DNA"/>
</dbReference>
<dbReference type="RefSeq" id="WP_119297726.1">
    <property type="nucleotide sequence ID" value="NZ_BHGK01000001.1"/>
</dbReference>
<dbReference type="Pfam" id="PF00535">
    <property type="entry name" value="Glycos_transf_2"/>
    <property type="match status" value="1"/>
</dbReference>
<name>A0A391P374_9FIRM</name>
<evidence type="ECO:0000313" key="2">
    <source>
        <dbReference type="EMBL" id="GCA66506.1"/>
    </source>
</evidence>
<dbReference type="InterPro" id="IPR001173">
    <property type="entry name" value="Glyco_trans_2-like"/>
</dbReference>
<reference evidence="3" key="1">
    <citation type="submission" date="2018-09" db="EMBL/GenBank/DDBJ databases">
        <title>Draft Genome Sequence of Mediterraneibacter sp. KCTC 15684.</title>
        <authorList>
            <person name="Kim J.S."/>
            <person name="Han K.I."/>
            <person name="Suh M.K."/>
            <person name="Lee K.C."/>
            <person name="Eom M.K."/>
            <person name="Lee J.H."/>
            <person name="Park S.H."/>
            <person name="Kang S.W."/>
            <person name="Park J.E."/>
            <person name="Oh B.S."/>
            <person name="Yu S.Y."/>
            <person name="Choi S.H."/>
            <person name="Lee D.H."/>
            <person name="Yoon H."/>
            <person name="Kim B."/>
            <person name="Yang S.J."/>
            <person name="Lee J.S."/>
        </authorList>
    </citation>
    <scope>NUCLEOTIDE SEQUENCE [LARGE SCALE GENOMIC DNA]</scope>
    <source>
        <strain evidence="3">KCTC 15684</strain>
    </source>
</reference>
<dbReference type="CDD" id="cd00761">
    <property type="entry name" value="Glyco_tranf_GTA_type"/>
    <property type="match status" value="1"/>
</dbReference>
<keyword evidence="2" id="KW-0808">Transferase</keyword>
<evidence type="ECO:0000313" key="3">
    <source>
        <dbReference type="Proteomes" id="UP000265643"/>
    </source>
</evidence>
<dbReference type="PANTHER" id="PTHR22916">
    <property type="entry name" value="GLYCOSYLTRANSFERASE"/>
    <property type="match status" value="1"/>
</dbReference>
<organism evidence="2 3">
    <name type="scientific">Mediterraneibacter butyricigenes</name>
    <dbReference type="NCBI Taxonomy" id="2316025"/>
    <lineage>
        <taxon>Bacteria</taxon>
        <taxon>Bacillati</taxon>
        <taxon>Bacillota</taxon>
        <taxon>Clostridia</taxon>
        <taxon>Lachnospirales</taxon>
        <taxon>Lachnospiraceae</taxon>
        <taxon>Mediterraneibacter</taxon>
    </lineage>
</organism>
<dbReference type="AlphaFoldDB" id="A0A391P374"/>